<name>A0A2G5UKP0_9PELO</name>
<accession>A0A2G5UKP0</accession>
<comment type="caution">
    <text evidence="1">The sequence shown here is derived from an EMBL/GenBank/DDBJ whole genome shotgun (WGS) entry which is preliminary data.</text>
</comment>
<dbReference type="EMBL" id="PDUG01000003">
    <property type="protein sequence ID" value="PIC40104.1"/>
    <property type="molecule type" value="Genomic_DNA"/>
</dbReference>
<dbReference type="AlphaFoldDB" id="A0A2G5UKP0"/>
<keyword evidence="2" id="KW-1185">Reference proteome</keyword>
<dbReference type="Proteomes" id="UP000230233">
    <property type="component" value="Chromosome III"/>
</dbReference>
<reference evidence="2" key="1">
    <citation type="submission" date="2017-10" db="EMBL/GenBank/DDBJ databases">
        <title>Rapid genome shrinkage in a self-fertile nematode reveals novel sperm competition proteins.</title>
        <authorList>
            <person name="Yin D."/>
            <person name="Schwarz E.M."/>
            <person name="Thomas C.G."/>
            <person name="Felde R.L."/>
            <person name="Korf I.F."/>
            <person name="Cutter A.D."/>
            <person name="Schartner C.M."/>
            <person name="Ralston E.J."/>
            <person name="Meyer B.J."/>
            <person name="Haag E.S."/>
        </authorList>
    </citation>
    <scope>NUCLEOTIDE SEQUENCE [LARGE SCALE GENOMIC DNA]</scope>
    <source>
        <strain evidence="2">JU1422</strain>
    </source>
</reference>
<evidence type="ECO:0000313" key="1">
    <source>
        <dbReference type="EMBL" id="PIC40104.1"/>
    </source>
</evidence>
<protein>
    <submittedName>
        <fullName evidence="1">Uncharacterized protein</fullName>
    </submittedName>
</protein>
<proteinExistence type="predicted"/>
<dbReference type="OrthoDB" id="5901285at2759"/>
<gene>
    <name evidence="1" type="primary">Cnig_chr_III.g11566</name>
    <name evidence="1" type="ORF">B9Z55_011566</name>
</gene>
<evidence type="ECO:0000313" key="2">
    <source>
        <dbReference type="Proteomes" id="UP000230233"/>
    </source>
</evidence>
<organism evidence="1 2">
    <name type="scientific">Caenorhabditis nigoni</name>
    <dbReference type="NCBI Taxonomy" id="1611254"/>
    <lineage>
        <taxon>Eukaryota</taxon>
        <taxon>Metazoa</taxon>
        <taxon>Ecdysozoa</taxon>
        <taxon>Nematoda</taxon>
        <taxon>Chromadorea</taxon>
        <taxon>Rhabditida</taxon>
        <taxon>Rhabditina</taxon>
        <taxon>Rhabditomorpha</taxon>
        <taxon>Rhabditoidea</taxon>
        <taxon>Rhabditidae</taxon>
        <taxon>Peloderinae</taxon>
        <taxon>Caenorhabditis</taxon>
    </lineage>
</organism>
<sequence length="152" mass="18112">MTSKEYHKEKTVPEMIARLEKRDKTLEWNRFVRIWDAVVEIDNEFDEMDQDRKLENYKIISEYAQQLVNPTTPVPNYETMPYEELIKDYNRVKYLDEIVELLYGTEPASSAKNTVKFDWTPFQNMGNRVKTAVIGIFESMKKRIGKKNNFQS</sequence>